<dbReference type="STRING" id="1255658.FM114_13365"/>
<dbReference type="SUPFAM" id="SSF55811">
    <property type="entry name" value="Nudix"/>
    <property type="match status" value="1"/>
</dbReference>
<protein>
    <submittedName>
        <fullName evidence="4">Nudix hydrolase family protein PA3470</fullName>
    </submittedName>
</protein>
<dbReference type="EMBL" id="FUKQ01000047">
    <property type="protein sequence ID" value="SJN42170.1"/>
    <property type="molecule type" value="Genomic_DNA"/>
</dbReference>
<dbReference type="Proteomes" id="UP000188342">
    <property type="component" value="Unassembled WGS sequence"/>
</dbReference>
<evidence type="ECO:0000313" key="5">
    <source>
        <dbReference type="Proteomes" id="UP000188342"/>
    </source>
</evidence>
<dbReference type="RefSeq" id="WP_094765620.1">
    <property type="nucleotide sequence ID" value="NZ_FUKQ01000047.1"/>
</dbReference>
<dbReference type="PANTHER" id="PTHR43046:SF2">
    <property type="entry name" value="8-OXO-DGTP DIPHOSPHATASE-RELATED"/>
    <property type="match status" value="1"/>
</dbReference>
<feature type="domain" description="Nudix hydrolase" evidence="3">
    <location>
        <begin position="6"/>
        <end position="133"/>
    </location>
</feature>
<dbReference type="AlphaFoldDB" id="A0A1R4KCY8"/>
<keyword evidence="2 4" id="KW-0378">Hydrolase</keyword>
<accession>A0A1R4KCY8</accession>
<evidence type="ECO:0000259" key="3">
    <source>
        <dbReference type="PROSITE" id="PS51462"/>
    </source>
</evidence>
<sequence>MTDTQPVIRVSAVVLRDERGHFLTVRKRGTSMFMFPGGKPEHGESPAQTAIRELDEELGVTLEEDRLELIGTFSAPAANEPDHVVESVVFSHPSVPIDGVAAELEELRWLNPVRPFPQDQAKLSTKVLEHLGY</sequence>
<comment type="cofactor">
    <cofactor evidence="1">
        <name>Mg(2+)</name>
        <dbReference type="ChEBI" id="CHEBI:18420"/>
    </cofactor>
</comment>
<organism evidence="4 5">
    <name type="scientific">Luteococcus japonicus LSP_Lj1</name>
    <dbReference type="NCBI Taxonomy" id="1255658"/>
    <lineage>
        <taxon>Bacteria</taxon>
        <taxon>Bacillati</taxon>
        <taxon>Actinomycetota</taxon>
        <taxon>Actinomycetes</taxon>
        <taxon>Propionibacteriales</taxon>
        <taxon>Propionibacteriaceae</taxon>
        <taxon>Luteococcus</taxon>
    </lineage>
</organism>
<dbReference type="InterPro" id="IPR000086">
    <property type="entry name" value="NUDIX_hydrolase_dom"/>
</dbReference>
<reference evidence="4 5" key="1">
    <citation type="submission" date="2017-02" db="EMBL/GenBank/DDBJ databases">
        <authorList>
            <person name="Peterson S.W."/>
        </authorList>
    </citation>
    <scope>NUCLEOTIDE SEQUENCE [LARGE SCALE GENOMIC DNA]</scope>
    <source>
        <strain evidence="4 5">LSP_Lj1</strain>
    </source>
</reference>
<gene>
    <name evidence="4" type="ORF">FM114_13365</name>
</gene>
<dbReference type="PROSITE" id="PS51462">
    <property type="entry name" value="NUDIX"/>
    <property type="match status" value="1"/>
</dbReference>
<evidence type="ECO:0000313" key="4">
    <source>
        <dbReference type="EMBL" id="SJN42170.1"/>
    </source>
</evidence>
<dbReference type="Gene3D" id="3.90.79.10">
    <property type="entry name" value="Nucleoside Triphosphate Pyrophosphohydrolase"/>
    <property type="match status" value="1"/>
</dbReference>
<dbReference type="Pfam" id="PF00293">
    <property type="entry name" value="NUDIX"/>
    <property type="match status" value="1"/>
</dbReference>
<dbReference type="CDD" id="cd04690">
    <property type="entry name" value="NUDIX_Hydrolase"/>
    <property type="match status" value="1"/>
</dbReference>
<evidence type="ECO:0000256" key="2">
    <source>
        <dbReference type="ARBA" id="ARBA00022801"/>
    </source>
</evidence>
<dbReference type="GO" id="GO:0016787">
    <property type="term" value="F:hydrolase activity"/>
    <property type="evidence" value="ECO:0007669"/>
    <property type="project" value="UniProtKB-KW"/>
</dbReference>
<dbReference type="InterPro" id="IPR015797">
    <property type="entry name" value="NUDIX_hydrolase-like_dom_sf"/>
</dbReference>
<name>A0A1R4KCY8_9ACTN</name>
<proteinExistence type="predicted"/>
<keyword evidence="5" id="KW-1185">Reference proteome</keyword>
<dbReference type="InterPro" id="IPR020084">
    <property type="entry name" value="NUDIX_hydrolase_CS"/>
</dbReference>
<dbReference type="OrthoDB" id="9801098at2"/>
<dbReference type="PROSITE" id="PS00893">
    <property type="entry name" value="NUDIX_BOX"/>
    <property type="match status" value="1"/>
</dbReference>
<dbReference type="PANTHER" id="PTHR43046">
    <property type="entry name" value="GDP-MANNOSE MANNOSYL HYDROLASE"/>
    <property type="match status" value="1"/>
</dbReference>
<evidence type="ECO:0000256" key="1">
    <source>
        <dbReference type="ARBA" id="ARBA00001946"/>
    </source>
</evidence>